<accession>A0AA91BP71</accession>
<dbReference type="EMBL" id="WVRA01000006">
    <property type="protein sequence ID" value="NOE19615.1"/>
    <property type="molecule type" value="Genomic_DNA"/>
</dbReference>
<comment type="similarity">
    <text evidence="1">Belongs to the peptidase M81 family.</text>
</comment>
<dbReference type="Pfam" id="PF07171">
    <property type="entry name" value="MlrC_C"/>
    <property type="match status" value="1"/>
</dbReference>
<dbReference type="GO" id="GO:0046872">
    <property type="term" value="F:metal ion binding"/>
    <property type="evidence" value="ECO:0007669"/>
    <property type="project" value="UniProtKB-KW"/>
</dbReference>
<proteinExistence type="inferred from homology"/>
<feature type="domain" description="Microcystin LR degradation protein MlrC C-terminal" evidence="2">
    <location>
        <begin position="306"/>
        <end position="482"/>
    </location>
</feature>
<organism evidence="4 5">
    <name type="scientific">Ruegeria atlantica</name>
    <dbReference type="NCBI Taxonomy" id="81569"/>
    <lineage>
        <taxon>Bacteria</taxon>
        <taxon>Pseudomonadati</taxon>
        <taxon>Pseudomonadota</taxon>
        <taxon>Alphaproteobacteria</taxon>
        <taxon>Rhodobacterales</taxon>
        <taxon>Roseobacteraceae</taxon>
        <taxon>Ruegeria</taxon>
    </lineage>
</organism>
<dbReference type="InterPro" id="IPR010799">
    <property type="entry name" value="MlrC_C"/>
</dbReference>
<evidence type="ECO:0000259" key="2">
    <source>
        <dbReference type="Pfam" id="PF07171"/>
    </source>
</evidence>
<evidence type="ECO:0000313" key="4">
    <source>
        <dbReference type="EMBL" id="NOE19615.1"/>
    </source>
</evidence>
<gene>
    <name evidence="4" type="ORF">GS634_15945</name>
</gene>
<comment type="function">
    <text evidence="1">Involved in peptidolytic degradation of cyclic heptapeptide hepatotoxin microcystin (MC).</text>
</comment>
<dbReference type="InterPro" id="IPR009197">
    <property type="entry name" value="MlrC"/>
</dbReference>
<dbReference type="GO" id="GO:0006508">
    <property type="term" value="P:proteolysis"/>
    <property type="evidence" value="ECO:0007669"/>
    <property type="project" value="UniProtKB-KW"/>
</dbReference>
<keyword evidence="1" id="KW-0645">Protease</keyword>
<dbReference type="AlphaFoldDB" id="A0AA91BP71"/>
<evidence type="ECO:0000256" key="1">
    <source>
        <dbReference type="PIRNR" id="PIRNR012702"/>
    </source>
</evidence>
<feature type="domain" description="Microcystin LR degradation protein MlrC N-terminal" evidence="3">
    <location>
        <begin position="6"/>
        <end position="295"/>
    </location>
</feature>
<sequence>MKGQMRIAIAGFQHETNTFVATPTKLSDFEQSDSWPEMLWGQDVLNITQGMNLPIAGFAKTALADGVELQPILWCAAEPCGKVADHAFDTIAGHITNALANMTQLDGVYLDLHGAMVTESLDDGEGELLSRIRQVVGPDLPLVASLDMHANISRQMVDLSDAMTIFRTYPHLDMAETGARAFRMMRDICTNGPPAKAWRQGEYLIPLHSQYTEVAPAKTLYAALDVFDWPNARLVELAAGFTAADTADCGPSVLAYGESQSDADAMAAQIFAKLQAAETQFDTSLLCPKDAVETARHANGKGPVVIADVQDNPGAGASADTTGLLRELMQQNAPSTILGLLNDPQLAAKAHELGEGAELEAEIGGRGPGDVPFASKVRVHHLSDGRCRYSGEMYGGGVATMGPSAALQLIGTQIHVLVTSIRNQCLDLAQIRLFNLEPADARILCVKSTTHFRADFEPIAQKVLKCAVRGQFPCQLKDVRYTKLRPGVRII</sequence>
<keyword evidence="1" id="KW-0479">Metal-binding</keyword>
<reference evidence="4" key="1">
    <citation type="submission" date="2019-12" db="EMBL/GenBank/DDBJ databases">
        <title>Ruegeria JWLKs population differentiation of coral mucus and skeleton niches.</title>
        <authorList>
            <person name="Luo D."/>
        </authorList>
    </citation>
    <scope>NUCLEOTIDE SEQUENCE</scope>
    <source>
        <strain evidence="4">HKCCD6181</strain>
    </source>
</reference>
<name>A0AA91BP71_9RHOB</name>
<dbReference type="Proteomes" id="UP000597886">
    <property type="component" value="Unassembled WGS sequence"/>
</dbReference>
<protein>
    <recommendedName>
        <fullName evidence="1">Microcystinase C</fullName>
        <shortName evidence="1">MlrC</shortName>
    </recommendedName>
</protein>
<evidence type="ECO:0000313" key="5">
    <source>
        <dbReference type="Proteomes" id="UP000597886"/>
    </source>
</evidence>
<dbReference type="PIRSF" id="PIRSF012702">
    <property type="entry name" value="UCP012702"/>
    <property type="match status" value="1"/>
</dbReference>
<keyword evidence="1" id="KW-0482">Metalloprotease</keyword>
<dbReference type="GO" id="GO:0008237">
    <property type="term" value="F:metallopeptidase activity"/>
    <property type="evidence" value="ECO:0007669"/>
    <property type="project" value="UniProtKB-KW"/>
</dbReference>
<dbReference type="Pfam" id="PF07364">
    <property type="entry name" value="DUF1485"/>
    <property type="match status" value="1"/>
</dbReference>
<dbReference type="InterPro" id="IPR015995">
    <property type="entry name" value="MlrC_N"/>
</dbReference>
<comment type="cofactor">
    <cofactor evidence="1">
        <name>Zn(2+)</name>
        <dbReference type="ChEBI" id="CHEBI:29105"/>
    </cofactor>
    <text evidence="1">Binds 1 zinc ion per subunit.</text>
</comment>
<evidence type="ECO:0000259" key="3">
    <source>
        <dbReference type="Pfam" id="PF07364"/>
    </source>
</evidence>
<comment type="caution">
    <text evidence="4">The sequence shown here is derived from an EMBL/GenBank/DDBJ whole genome shotgun (WGS) entry which is preliminary data.</text>
</comment>
<keyword evidence="1" id="KW-0378">Hydrolase</keyword>